<dbReference type="SUPFAM" id="SSF53335">
    <property type="entry name" value="S-adenosyl-L-methionine-dependent methyltransferases"/>
    <property type="match status" value="1"/>
</dbReference>
<reference evidence="4" key="1">
    <citation type="submission" date="2021-05" db="EMBL/GenBank/DDBJ databases">
        <authorList>
            <person name="Tanabe Y."/>
        </authorList>
    </citation>
    <scope>NUCLEOTIDE SEQUENCE</scope>
    <source>
        <strain evidence="4">BOTRYCO-1</strain>
    </source>
</reference>
<dbReference type="PANTHER" id="PTHR10509:SF14">
    <property type="entry name" value="CAFFEOYL-COA O-METHYLTRANSFERASE 3-RELATED"/>
    <property type="match status" value="1"/>
</dbReference>
<keyword evidence="2" id="KW-0808">Transferase</keyword>
<keyword evidence="1" id="KW-0489">Methyltransferase</keyword>
<dbReference type="PANTHER" id="PTHR10509">
    <property type="entry name" value="O-METHYLTRANSFERASE-RELATED"/>
    <property type="match status" value="1"/>
</dbReference>
<accession>A0ABQ4PUF1</accession>
<evidence type="ECO:0000256" key="2">
    <source>
        <dbReference type="ARBA" id="ARBA00022679"/>
    </source>
</evidence>
<evidence type="ECO:0000313" key="4">
    <source>
        <dbReference type="EMBL" id="GIU66612.1"/>
    </source>
</evidence>
<dbReference type="Proteomes" id="UP001161064">
    <property type="component" value="Unassembled WGS sequence"/>
</dbReference>
<dbReference type="Gene3D" id="3.40.50.150">
    <property type="entry name" value="Vaccinia Virus protein VP39"/>
    <property type="match status" value="1"/>
</dbReference>
<protein>
    <recommendedName>
        <fullName evidence="6">O-methyltransferase</fullName>
    </recommendedName>
</protein>
<dbReference type="InterPro" id="IPR029063">
    <property type="entry name" value="SAM-dependent_MTases_sf"/>
</dbReference>
<sequence>MAEGEALPDPMPEDESAFLGFLLRQLDVRLAVQVGGSAGYAALIAAEAVRHNAGPGGRVFTFSDTGDFTKTARSLWQSAGVESTINCDPSPARQGLNDLALSGYEGRIDFVWIDRDVIVGLELYEQALTILHTGGTLVFAGARSQTSGVQDIARFAHKDQRVRSVVSTSGDGLLLITKTS</sequence>
<gene>
    <name evidence="4" type="ORF">PsB1_0766</name>
</gene>
<name>A0ABQ4PUF1_9PROT</name>
<reference evidence="4" key="2">
    <citation type="journal article" date="2023" name="ISME Commun">
        <title>Characterization of a bloom-associated alphaproteobacterial lineage, 'Candidatus Phycosocius': insights into freshwater algal-bacterial interactions.</title>
        <authorList>
            <person name="Tanabe Y."/>
            <person name="Yamaguchi H."/>
            <person name="Yoshida M."/>
            <person name="Kai A."/>
            <person name="Okazaki Y."/>
        </authorList>
    </citation>
    <scope>NUCLEOTIDE SEQUENCE</scope>
    <source>
        <strain evidence="4">BOTRYCO-1</strain>
    </source>
</reference>
<comment type="caution">
    <text evidence="4">The sequence shown here is derived from an EMBL/GenBank/DDBJ whole genome shotgun (WGS) entry which is preliminary data.</text>
</comment>
<proteinExistence type="predicted"/>
<dbReference type="Pfam" id="PF01596">
    <property type="entry name" value="Methyltransf_3"/>
    <property type="match status" value="1"/>
</dbReference>
<dbReference type="PROSITE" id="PS51682">
    <property type="entry name" value="SAM_OMT_I"/>
    <property type="match status" value="1"/>
</dbReference>
<evidence type="ECO:0000313" key="5">
    <source>
        <dbReference type="Proteomes" id="UP001161064"/>
    </source>
</evidence>
<dbReference type="InterPro" id="IPR050362">
    <property type="entry name" value="Cation-dep_OMT"/>
</dbReference>
<dbReference type="InterPro" id="IPR002935">
    <property type="entry name" value="SAM_O-MeTrfase"/>
</dbReference>
<organism evidence="4 5">
    <name type="scientific">Candidatus Phycosocius spiralis</name>
    <dbReference type="NCBI Taxonomy" id="2815099"/>
    <lineage>
        <taxon>Bacteria</taxon>
        <taxon>Pseudomonadati</taxon>
        <taxon>Pseudomonadota</taxon>
        <taxon>Alphaproteobacteria</taxon>
        <taxon>Caulobacterales</taxon>
        <taxon>Caulobacterales incertae sedis</taxon>
        <taxon>Candidatus Phycosocius</taxon>
    </lineage>
</organism>
<keyword evidence="5" id="KW-1185">Reference proteome</keyword>
<dbReference type="EMBL" id="BPFZ01000003">
    <property type="protein sequence ID" value="GIU66612.1"/>
    <property type="molecule type" value="Genomic_DNA"/>
</dbReference>
<evidence type="ECO:0008006" key="6">
    <source>
        <dbReference type="Google" id="ProtNLM"/>
    </source>
</evidence>
<keyword evidence="3" id="KW-0949">S-adenosyl-L-methionine</keyword>
<evidence type="ECO:0000256" key="3">
    <source>
        <dbReference type="ARBA" id="ARBA00022691"/>
    </source>
</evidence>
<evidence type="ECO:0000256" key="1">
    <source>
        <dbReference type="ARBA" id="ARBA00022603"/>
    </source>
</evidence>